<evidence type="ECO:0000256" key="5">
    <source>
        <dbReference type="ARBA" id="ARBA00022857"/>
    </source>
</evidence>
<dbReference type="PANTHER" id="PTHR48069:SF3">
    <property type="entry name" value="DIHYDROFOLATE REDUCTASE"/>
    <property type="match status" value="1"/>
</dbReference>
<dbReference type="SUPFAM" id="SSF53597">
    <property type="entry name" value="Dihydrofolate reductase-like"/>
    <property type="match status" value="1"/>
</dbReference>
<evidence type="ECO:0000259" key="7">
    <source>
        <dbReference type="PROSITE" id="PS51330"/>
    </source>
</evidence>
<dbReference type="KEGG" id="cbar:PATL70BA_0601"/>
<dbReference type="PANTHER" id="PTHR48069">
    <property type="entry name" value="DIHYDROFOLATE REDUCTASE"/>
    <property type="match status" value="1"/>
</dbReference>
<dbReference type="InterPro" id="IPR001796">
    <property type="entry name" value="DHFR_dom"/>
</dbReference>
<dbReference type="GO" id="GO:0046452">
    <property type="term" value="P:dihydrofolate metabolic process"/>
    <property type="evidence" value="ECO:0007669"/>
    <property type="project" value="TreeGrafter"/>
</dbReference>
<keyword evidence="8" id="KW-0418">Kinase</keyword>
<evidence type="ECO:0000256" key="4">
    <source>
        <dbReference type="ARBA" id="ARBA00022563"/>
    </source>
</evidence>
<dbReference type="GO" id="GO:0005829">
    <property type="term" value="C:cytosol"/>
    <property type="evidence" value="ECO:0007669"/>
    <property type="project" value="TreeGrafter"/>
</dbReference>
<proteinExistence type="inferred from homology"/>
<dbReference type="UniPathway" id="UPA00077">
    <property type="reaction ID" value="UER00158"/>
</dbReference>
<keyword evidence="9" id="KW-1185">Reference proteome</keyword>
<dbReference type="EC" id="1.5.1.3" evidence="3"/>
<dbReference type="PRINTS" id="PR00070">
    <property type="entry name" value="DHFR"/>
</dbReference>
<evidence type="ECO:0000313" key="9">
    <source>
        <dbReference type="Proteomes" id="UP000279029"/>
    </source>
</evidence>
<comment type="pathway">
    <text evidence="1">Cofactor biosynthesis; tetrahydrofolate biosynthesis; 5,6,7,8-tetrahydrofolate from 7,8-dihydrofolate: step 1/1.</text>
</comment>
<dbReference type="RefSeq" id="WP_125135972.1">
    <property type="nucleotide sequence ID" value="NZ_LR130778.1"/>
</dbReference>
<dbReference type="GO" id="GO:0004146">
    <property type="term" value="F:dihydrofolate reductase activity"/>
    <property type="evidence" value="ECO:0007669"/>
    <property type="project" value="UniProtKB-EC"/>
</dbReference>
<dbReference type="Pfam" id="PF00186">
    <property type="entry name" value="DHFR_1"/>
    <property type="match status" value="1"/>
</dbReference>
<dbReference type="GO" id="GO:0050661">
    <property type="term" value="F:NADP binding"/>
    <property type="evidence" value="ECO:0007669"/>
    <property type="project" value="InterPro"/>
</dbReference>
<gene>
    <name evidence="8" type="ORF">PATL70BA_0601</name>
</gene>
<evidence type="ECO:0000256" key="3">
    <source>
        <dbReference type="ARBA" id="ARBA00012856"/>
    </source>
</evidence>
<organism evidence="8 9">
    <name type="scientific">Petrocella atlantisensis</name>
    <dbReference type="NCBI Taxonomy" id="2173034"/>
    <lineage>
        <taxon>Bacteria</taxon>
        <taxon>Bacillati</taxon>
        <taxon>Bacillota</taxon>
        <taxon>Clostridia</taxon>
        <taxon>Lachnospirales</taxon>
        <taxon>Vallitaleaceae</taxon>
        <taxon>Petrocella</taxon>
    </lineage>
</organism>
<dbReference type="CDD" id="cd00209">
    <property type="entry name" value="DHFR"/>
    <property type="match status" value="1"/>
</dbReference>
<dbReference type="GO" id="GO:0046655">
    <property type="term" value="P:folic acid metabolic process"/>
    <property type="evidence" value="ECO:0007669"/>
    <property type="project" value="TreeGrafter"/>
</dbReference>
<sequence>MVLIVAVDDKFGIGREGNLLTYIPEDLAYFKEMTLNKTIVIGRKTLESFKNGVPLPQRQHIVMTRTKTYEHPRITTVSSVEQLLKTVKAYNPEEVFVSGGGNIYALLLPYCHKAYVTMIEADLKADTFMPDLRLHKEWRCTEEGPWLETPDFRYRHTTWVRAPL</sequence>
<comment type="similarity">
    <text evidence="2">Belongs to the dihydrofolate reductase family.</text>
</comment>
<accession>A0A3P7P8C3</accession>
<dbReference type="GO" id="GO:0016301">
    <property type="term" value="F:kinase activity"/>
    <property type="evidence" value="ECO:0007669"/>
    <property type="project" value="UniProtKB-KW"/>
</dbReference>
<dbReference type="PROSITE" id="PS51330">
    <property type="entry name" value="DHFR_2"/>
    <property type="match status" value="1"/>
</dbReference>
<dbReference type="GO" id="GO:0006730">
    <property type="term" value="P:one-carbon metabolic process"/>
    <property type="evidence" value="ECO:0007669"/>
    <property type="project" value="UniProtKB-KW"/>
</dbReference>
<evidence type="ECO:0000256" key="1">
    <source>
        <dbReference type="ARBA" id="ARBA00004903"/>
    </source>
</evidence>
<dbReference type="EMBL" id="LR130778">
    <property type="protein sequence ID" value="VDN46463.1"/>
    <property type="molecule type" value="Genomic_DNA"/>
</dbReference>
<keyword evidence="8" id="KW-0808">Transferase</keyword>
<keyword evidence="4" id="KW-0554">One-carbon metabolism</keyword>
<dbReference type="InterPro" id="IPR012259">
    <property type="entry name" value="DHFR"/>
</dbReference>
<dbReference type="InterPro" id="IPR024072">
    <property type="entry name" value="DHFR-like_dom_sf"/>
</dbReference>
<dbReference type="GO" id="GO:0046654">
    <property type="term" value="P:tetrahydrofolate biosynthetic process"/>
    <property type="evidence" value="ECO:0007669"/>
    <property type="project" value="UniProtKB-UniPathway"/>
</dbReference>
<keyword evidence="6" id="KW-0560">Oxidoreductase</keyword>
<dbReference type="OrthoDB" id="9804315at2"/>
<keyword evidence="5" id="KW-0521">NADP</keyword>
<dbReference type="Proteomes" id="UP000279029">
    <property type="component" value="Chromosome"/>
</dbReference>
<protein>
    <recommendedName>
        <fullName evidence="3">dihydrofolate reductase</fullName>
        <ecNumber evidence="3">1.5.1.3</ecNumber>
    </recommendedName>
</protein>
<name>A0A3P7P8C3_9FIRM</name>
<evidence type="ECO:0000256" key="6">
    <source>
        <dbReference type="ARBA" id="ARBA00023002"/>
    </source>
</evidence>
<reference evidence="8 9" key="1">
    <citation type="submission" date="2018-09" db="EMBL/GenBank/DDBJ databases">
        <authorList>
            <person name="Postec A."/>
        </authorList>
    </citation>
    <scope>NUCLEOTIDE SEQUENCE [LARGE SCALE GENOMIC DNA]</scope>
    <source>
        <strain evidence="8">70B-A</strain>
    </source>
</reference>
<evidence type="ECO:0000313" key="8">
    <source>
        <dbReference type="EMBL" id="VDN46463.1"/>
    </source>
</evidence>
<dbReference type="AlphaFoldDB" id="A0A3P7P8C3"/>
<feature type="domain" description="DHFR" evidence="7">
    <location>
        <begin position="1"/>
        <end position="161"/>
    </location>
</feature>
<evidence type="ECO:0000256" key="2">
    <source>
        <dbReference type="ARBA" id="ARBA00009539"/>
    </source>
</evidence>
<dbReference type="Gene3D" id="3.40.430.10">
    <property type="entry name" value="Dihydrofolate Reductase, subunit A"/>
    <property type="match status" value="1"/>
</dbReference>